<dbReference type="PROSITE" id="PS01275">
    <property type="entry name" value="EFP"/>
    <property type="match status" value="1"/>
</dbReference>
<comment type="similarity">
    <text evidence="3 8 10">Belongs to the elongation factor P family.</text>
</comment>
<evidence type="ECO:0000259" key="12">
    <source>
        <dbReference type="SMART" id="SM01185"/>
    </source>
</evidence>
<dbReference type="SMART" id="SM01185">
    <property type="entry name" value="EFP"/>
    <property type="match status" value="1"/>
</dbReference>
<comment type="pathway">
    <text evidence="2 8">Protein biosynthesis; polypeptide chain elongation.</text>
</comment>
<evidence type="ECO:0000256" key="5">
    <source>
        <dbReference type="ARBA" id="ARBA00022768"/>
    </source>
</evidence>
<dbReference type="FunFam" id="2.40.50.140:FF:000009">
    <property type="entry name" value="Elongation factor P"/>
    <property type="match status" value="1"/>
</dbReference>
<dbReference type="AlphaFoldDB" id="A0A9D1QMD2"/>
<dbReference type="GO" id="GO:0003746">
    <property type="term" value="F:translation elongation factor activity"/>
    <property type="evidence" value="ECO:0007669"/>
    <property type="project" value="UniProtKB-UniRule"/>
</dbReference>
<dbReference type="FunFam" id="2.40.50.140:FF:000004">
    <property type="entry name" value="Elongation factor P"/>
    <property type="match status" value="1"/>
</dbReference>
<dbReference type="InterPro" id="IPR008991">
    <property type="entry name" value="Translation_prot_SH3-like_sf"/>
</dbReference>
<dbReference type="InterPro" id="IPR014722">
    <property type="entry name" value="Rib_uL2_dom2"/>
</dbReference>
<reference evidence="13" key="1">
    <citation type="journal article" date="2021" name="PeerJ">
        <title>Extensive microbial diversity within the chicken gut microbiome revealed by metagenomics and culture.</title>
        <authorList>
            <person name="Gilroy R."/>
            <person name="Ravi A."/>
            <person name="Getino M."/>
            <person name="Pursley I."/>
            <person name="Horton D.L."/>
            <person name="Alikhan N.F."/>
            <person name="Baker D."/>
            <person name="Gharbi K."/>
            <person name="Hall N."/>
            <person name="Watson M."/>
            <person name="Adriaenssens E.M."/>
            <person name="Foster-Nyarko E."/>
            <person name="Jarju S."/>
            <person name="Secka A."/>
            <person name="Antonio M."/>
            <person name="Oren A."/>
            <person name="Chaudhuri R.R."/>
            <person name="La Ragione R."/>
            <person name="Hildebrand F."/>
            <person name="Pallen M.J."/>
        </authorList>
    </citation>
    <scope>NUCLEOTIDE SEQUENCE</scope>
    <source>
        <strain evidence="13">ChiHejej3B27-2180</strain>
    </source>
</reference>
<dbReference type="CDD" id="cd04470">
    <property type="entry name" value="S1_EF-P_repeat_1"/>
    <property type="match status" value="1"/>
</dbReference>
<dbReference type="SMART" id="SM00841">
    <property type="entry name" value="Elong-fact-P_C"/>
    <property type="match status" value="1"/>
</dbReference>
<dbReference type="PIRSF" id="PIRSF005901">
    <property type="entry name" value="EF-P"/>
    <property type="match status" value="1"/>
</dbReference>
<evidence type="ECO:0000256" key="3">
    <source>
        <dbReference type="ARBA" id="ARBA00009479"/>
    </source>
</evidence>
<comment type="caution">
    <text evidence="13">The sequence shown here is derived from an EMBL/GenBank/DDBJ whole genome shotgun (WGS) entry which is preliminary data.</text>
</comment>
<comment type="subcellular location">
    <subcellularLocation>
        <location evidence="1 8">Cytoplasm</location>
    </subcellularLocation>
</comment>
<dbReference type="NCBIfam" id="TIGR00038">
    <property type="entry name" value="efp"/>
    <property type="match status" value="1"/>
</dbReference>
<dbReference type="SUPFAM" id="SSF50104">
    <property type="entry name" value="Translation proteins SH3-like domain"/>
    <property type="match status" value="1"/>
</dbReference>
<dbReference type="GO" id="GO:0005829">
    <property type="term" value="C:cytosol"/>
    <property type="evidence" value="ECO:0007669"/>
    <property type="project" value="UniProtKB-ARBA"/>
</dbReference>
<dbReference type="InterPro" id="IPR013185">
    <property type="entry name" value="Transl_elong_KOW-like"/>
</dbReference>
<proteinExistence type="inferred from homology"/>
<gene>
    <name evidence="8 13" type="primary">efp</name>
    <name evidence="13" type="ORF">H9876_00365</name>
</gene>
<dbReference type="Pfam" id="PF09285">
    <property type="entry name" value="Elong-fact-P_C"/>
    <property type="match status" value="1"/>
</dbReference>
<dbReference type="Pfam" id="PF01132">
    <property type="entry name" value="EFP"/>
    <property type="match status" value="1"/>
</dbReference>
<dbReference type="CDD" id="cd05794">
    <property type="entry name" value="S1_EF-P_repeat_2"/>
    <property type="match status" value="1"/>
</dbReference>
<evidence type="ECO:0000256" key="4">
    <source>
        <dbReference type="ARBA" id="ARBA00022490"/>
    </source>
</evidence>
<evidence type="ECO:0000313" key="13">
    <source>
        <dbReference type="EMBL" id="HIW69827.1"/>
    </source>
</evidence>
<reference evidence="13" key="2">
    <citation type="submission" date="2021-04" db="EMBL/GenBank/DDBJ databases">
        <authorList>
            <person name="Gilroy R."/>
        </authorList>
    </citation>
    <scope>NUCLEOTIDE SEQUENCE</scope>
    <source>
        <strain evidence="13">ChiHejej3B27-2180</strain>
    </source>
</reference>
<accession>A0A9D1QMD2</accession>
<evidence type="ECO:0000256" key="8">
    <source>
        <dbReference type="HAMAP-Rule" id="MF_00141"/>
    </source>
</evidence>
<dbReference type="Pfam" id="PF08207">
    <property type="entry name" value="EFP_N"/>
    <property type="match status" value="1"/>
</dbReference>
<dbReference type="SUPFAM" id="SSF50249">
    <property type="entry name" value="Nucleic acid-binding proteins"/>
    <property type="match status" value="2"/>
</dbReference>
<evidence type="ECO:0000259" key="11">
    <source>
        <dbReference type="SMART" id="SM00841"/>
    </source>
</evidence>
<dbReference type="Gene3D" id="2.30.30.30">
    <property type="match status" value="1"/>
</dbReference>
<dbReference type="InterPro" id="IPR013852">
    <property type="entry name" value="Transl_elong_P/YeiP_CS"/>
</dbReference>
<keyword evidence="6 8" id="KW-0648">Protein biosynthesis</keyword>
<evidence type="ECO:0000256" key="1">
    <source>
        <dbReference type="ARBA" id="ARBA00004496"/>
    </source>
</evidence>
<keyword evidence="4 8" id="KW-0963">Cytoplasm</keyword>
<name>A0A9D1QMD2_9LACO</name>
<protein>
    <recommendedName>
        <fullName evidence="8 9">Elongation factor P</fullName>
        <shortName evidence="8">EF-P</shortName>
    </recommendedName>
</protein>
<dbReference type="Proteomes" id="UP000886878">
    <property type="component" value="Unassembled WGS sequence"/>
</dbReference>
<evidence type="ECO:0000256" key="7">
    <source>
        <dbReference type="ARBA" id="ARBA00025469"/>
    </source>
</evidence>
<dbReference type="InterPro" id="IPR012340">
    <property type="entry name" value="NA-bd_OB-fold"/>
</dbReference>
<dbReference type="EMBL" id="DXGK01000009">
    <property type="protein sequence ID" value="HIW69827.1"/>
    <property type="molecule type" value="Genomic_DNA"/>
</dbReference>
<dbReference type="InterPro" id="IPR011768">
    <property type="entry name" value="Transl_elongation_fac_P"/>
</dbReference>
<evidence type="ECO:0000256" key="9">
    <source>
        <dbReference type="NCBIfam" id="TIGR00038"/>
    </source>
</evidence>
<feature type="domain" description="Elongation factor P C-terminal" evidence="11">
    <location>
        <begin position="129"/>
        <end position="184"/>
    </location>
</feature>
<dbReference type="PANTHER" id="PTHR30053">
    <property type="entry name" value="ELONGATION FACTOR P"/>
    <property type="match status" value="1"/>
</dbReference>
<evidence type="ECO:0000256" key="2">
    <source>
        <dbReference type="ARBA" id="ARBA00004815"/>
    </source>
</evidence>
<dbReference type="Gene3D" id="2.40.50.140">
    <property type="entry name" value="Nucleic acid-binding proteins"/>
    <property type="match status" value="2"/>
</dbReference>
<keyword evidence="5 8" id="KW-0251">Elongation factor</keyword>
<feature type="domain" description="Translation elongation factor P/YeiP central" evidence="12">
    <location>
        <begin position="67"/>
        <end position="121"/>
    </location>
</feature>
<evidence type="ECO:0000256" key="10">
    <source>
        <dbReference type="RuleBase" id="RU004389"/>
    </source>
</evidence>
<dbReference type="InterPro" id="IPR020599">
    <property type="entry name" value="Transl_elong_fac_P/YeiP"/>
</dbReference>
<organism evidence="13 14">
    <name type="scientific">Candidatus Limosilactobacillus merdipullorum</name>
    <dbReference type="NCBI Taxonomy" id="2838653"/>
    <lineage>
        <taxon>Bacteria</taxon>
        <taxon>Bacillati</taxon>
        <taxon>Bacillota</taxon>
        <taxon>Bacilli</taxon>
        <taxon>Lactobacillales</taxon>
        <taxon>Lactobacillaceae</taxon>
        <taxon>Limosilactobacillus</taxon>
    </lineage>
</organism>
<evidence type="ECO:0000313" key="14">
    <source>
        <dbReference type="Proteomes" id="UP000886878"/>
    </source>
</evidence>
<sequence>MIQTIDLKKGMVFKRDTKLFQVKEINHHKPGKGNTLMQMKIKNLRNGAIVQTTMRPTEKVEDVTIDKKSAQYLYNEEDNYVFMDLETYDQYNIDKSQIEEECQYLVPNMNLTLEFVGSELIGVELPATVTLKVAKTEPMIKGATIDGGGKPATMETGLVVNVPSFVKNGDELIINTTDGSYKSRA</sequence>
<evidence type="ECO:0000256" key="6">
    <source>
        <dbReference type="ARBA" id="ARBA00022917"/>
    </source>
</evidence>
<dbReference type="InterPro" id="IPR001059">
    <property type="entry name" value="Transl_elong_P/YeiP_cen"/>
</dbReference>
<dbReference type="HAMAP" id="MF_00141">
    <property type="entry name" value="EF_P"/>
    <property type="match status" value="1"/>
</dbReference>
<dbReference type="NCBIfam" id="NF001810">
    <property type="entry name" value="PRK00529.1"/>
    <property type="match status" value="1"/>
</dbReference>
<dbReference type="PANTHER" id="PTHR30053:SF12">
    <property type="entry name" value="ELONGATION FACTOR P (EF-P) FAMILY PROTEIN"/>
    <property type="match status" value="1"/>
</dbReference>
<comment type="function">
    <text evidence="7 8">Involved in peptide bond synthesis. Stimulates efficient translation and peptide-bond synthesis on native or reconstituted 70S ribosomes in vitro. Probably functions indirectly by altering the affinity of the ribosome for aminoacyl-tRNA, thus increasing their reactivity as acceptors for peptidyl transferase.</text>
</comment>
<dbReference type="FunFam" id="2.30.30.30:FF:000003">
    <property type="entry name" value="Elongation factor P"/>
    <property type="match status" value="1"/>
</dbReference>
<dbReference type="InterPro" id="IPR015365">
    <property type="entry name" value="Elong-fact-P_C"/>
</dbReference>
<dbReference type="GO" id="GO:0043043">
    <property type="term" value="P:peptide biosynthetic process"/>
    <property type="evidence" value="ECO:0007669"/>
    <property type="project" value="InterPro"/>
</dbReference>